<protein>
    <submittedName>
        <fullName evidence="2">Uncharacterized protein</fullName>
    </submittedName>
</protein>
<sequence>MKKKLHLPNSGIDIRKLSSKNLDWNTIGISGQIPSGPAKKADLKNDYKLVLELVIACLECGSGGHADDITQERAFIINALITKTLGENRTSSVAEDEGSSDNFLIVSLKKSSKMKQVVSPSSSAEETQKLGLVNLDEEEEVSALGELQKKKKRRISSPSTSGNVVLDNSEQNQPQNSPQDLNEETYQDQSLPSPSSQDLADEVNKFMQLYYVWRAWKILDEEWVWQKTNEDLLLEHLTTSPPSEFDVDDDYTAVYTPMFINSADVARDLLSQEISNYGNVETEEESVKTLKIDEEDAEQGEDDESLPLQLYHRVPSSTQVTNFHSHSSSTSMFPNEMPES</sequence>
<feature type="region of interest" description="Disordered" evidence="1">
    <location>
        <begin position="319"/>
        <end position="340"/>
    </location>
</feature>
<feature type="compositionally biased region" description="Low complexity" evidence="1">
    <location>
        <begin position="187"/>
        <end position="198"/>
    </location>
</feature>
<gene>
    <name evidence="2" type="ORF">CCAM_LOCUS27838</name>
</gene>
<dbReference type="Proteomes" id="UP000595140">
    <property type="component" value="Unassembled WGS sequence"/>
</dbReference>
<evidence type="ECO:0000313" key="2">
    <source>
        <dbReference type="EMBL" id="VFQ86062.1"/>
    </source>
</evidence>
<dbReference type="AlphaFoldDB" id="A0A484MBC4"/>
<feature type="compositionally biased region" description="Low complexity" evidence="1">
    <location>
        <begin position="168"/>
        <end position="179"/>
    </location>
</feature>
<name>A0A484MBC4_9ASTE</name>
<reference evidence="2 3" key="1">
    <citation type="submission" date="2018-04" db="EMBL/GenBank/DDBJ databases">
        <authorList>
            <person name="Vogel A."/>
        </authorList>
    </citation>
    <scope>NUCLEOTIDE SEQUENCE [LARGE SCALE GENOMIC DNA]</scope>
</reference>
<accession>A0A484MBC4</accession>
<feature type="compositionally biased region" description="Polar residues" evidence="1">
    <location>
        <begin position="319"/>
        <end position="333"/>
    </location>
</feature>
<organism evidence="2 3">
    <name type="scientific">Cuscuta campestris</name>
    <dbReference type="NCBI Taxonomy" id="132261"/>
    <lineage>
        <taxon>Eukaryota</taxon>
        <taxon>Viridiplantae</taxon>
        <taxon>Streptophyta</taxon>
        <taxon>Embryophyta</taxon>
        <taxon>Tracheophyta</taxon>
        <taxon>Spermatophyta</taxon>
        <taxon>Magnoliopsida</taxon>
        <taxon>eudicotyledons</taxon>
        <taxon>Gunneridae</taxon>
        <taxon>Pentapetalae</taxon>
        <taxon>asterids</taxon>
        <taxon>lamiids</taxon>
        <taxon>Solanales</taxon>
        <taxon>Convolvulaceae</taxon>
        <taxon>Cuscuteae</taxon>
        <taxon>Cuscuta</taxon>
        <taxon>Cuscuta subgen. Grammica</taxon>
        <taxon>Cuscuta sect. Cleistogrammica</taxon>
    </lineage>
</organism>
<evidence type="ECO:0000313" key="3">
    <source>
        <dbReference type="Proteomes" id="UP000595140"/>
    </source>
</evidence>
<dbReference type="EMBL" id="OOIL02003056">
    <property type="protein sequence ID" value="VFQ86062.1"/>
    <property type="molecule type" value="Genomic_DNA"/>
</dbReference>
<feature type="region of interest" description="Disordered" evidence="1">
    <location>
        <begin position="147"/>
        <end position="198"/>
    </location>
</feature>
<evidence type="ECO:0000256" key="1">
    <source>
        <dbReference type="SAM" id="MobiDB-lite"/>
    </source>
</evidence>
<keyword evidence="3" id="KW-1185">Reference proteome</keyword>
<proteinExistence type="predicted"/>